<dbReference type="EC" id="2.4.99.18" evidence="6"/>
<comment type="cofactor">
    <cofactor evidence="1">
        <name>Mn(2+)</name>
        <dbReference type="ChEBI" id="CHEBI:29035"/>
    </cofactor>
</comment>
<feature type="transmembrane region" description="Helical" evidence="16">
    <location>
        <begin position="186"/>
        <end position="210"/>
    </location>
</feature>
<accession>A0A2G2XU22</accession>
<evidence type="ECO:0000256" key="11">
    <source>
        <dbReference type="ARBA" id="ARBA00022842"/>
    </source>
</evidence>
<evidence type="ECO:0000256" key="16">
    <source>
        <dbReference type="SAM" id="Phobius"/>
    </source>
</evidence>
<feature type="transmembrane region" description="Helical" evidence="16">
    <location>
        <begin position="100"/>
        <end position="119"/>
    </location>
</feature>
<evidence type="ECO:0000256" key="8">
    <source>
        <dbReference type="ARBA" id="ARBA00022679"/>
    </source>
</evidence>
<protein>
    <recommendedName>
        <fullName evidence="6">dolichyl-diphosphooligosaccharide--protein glycotransferase</fullName>
        <ecNumber evidence="6">2.4.99.18</ecNumber>
    </recommendedName>
</protein>
<dbReference type="UniPathway" id="UPA00378"/>
<evidence type="ECO:0000256" key="9">
    <source>
        <dbReference type="ARBA" id="ARBA00022692"/>
    </source>
</evidence>
<keyword evidence="7" id="KW-0328">Glycosyltransferase</keyword>
<evidence type="ECO:0000256" key="7">
    <source>
        <dbReference type="ARBA" id="ARBA00022676"/>
    </source>
</evidence>
<keyword evidence="11" id="KW-0460">Magnesium</keyword>
<feature type="transmembrane region" description="Helical" evidence="16">
    <location>
        <begin position="125"/>
        <end position="143"/>
    </location>
</feature>
<dbReference type="Proteomes" id="UP000222542">
    <property type="component" value="Unassembled WGS sequence"/>
</dbReference>
<evidence type="ECO:0000259" key="17">
    <source>
        <dbReference type="Pfam" id="PF02516"/>
    </source>
</evidence>
<dbReference type="STRING" id="4072.A0A2G2XU22"/>
<evidence type="ECO:0000256" key="2">
    <source>
        <dbReference type="ARBA" id="ARBA00001946"/>
    </source>
</evidence>
<feature type="transmembrane region" description="Helical" evidence="16">
    <location>
        <begin position="68"/>
        <end position="88"/>
    </location>
</feature>
<keyword evidence="14" id="KW-0464">Manganese</keyword>
<reference evidence="18 19" key="1">
    <citation type="journal article" date="2014" name="Nat. Genet.">
        <title>Genome sequence of the hot pepper provides insights into the evolution of pungency in Capsicum species.</title>
        <authorList>
            <person name="Kim S."/>
            <person name="Park M."/>
            <person name="Yeom S.I."/>
            <person name="Kim Y.M."/>
            <person name="Lee J.M."/>
            <person name="Lee H.A."/>
            <person name="Seo E."/>
            <person name="Choi J."/>
            <person name="Cheong K."/>
            <person name="Kim K.T."/>
            <person name="Jung K."/>
            <person name="Lee G.W."/>
            <person name="Oh S.K."/>
            <person name="Bae C."/>
            <person name="Kim S.B."/>
            <person name="Lee H.Y."/>
            <person name="Kim S.Y."/>
            <person name="Kim M.S."/>
            <person name="Kang B.C."/>
            <person name="Jo Y.D."/>
            <person name="Yang H.B."/>
            <person name="Jeong H.J."/>
            <person name="Kang W.H."/>
            <person name="Kwon J.K."/>
            <person name="Shin C."/>
            <person name="Lim J.Y."/>
            <person name="Park J.H."/>
            <person name="Huh J.H."/>
            <person name="Kim J.S."/>
            <person name="Kim B.D."/>
            <person name="Cohen O."/>
            <person name="Paran I."/>
            <person name="Suh M.C."/>
            <person name="Lee S.B."/>
            <person name="Kim Y.K."/>
            <person name="Shin Y."/>
            <person name="Noh S.J."/>
            <person name="Park J."/>
            <person name="Seo Y.S."/>
            <person name="Kwon S.Y."/>
            <person name="Kim H.A."/>
            <person name="Park J.M."/>
            <person name="Kim H.J."/>
            <person name="Choi S.B."/>
            <person name="Bosland P.W."/>
            <person name="Reeves G."/>
            <person name="Jo S.H."/>
            <person name="Lee B.W."/>
            <person name="Cho H.T."/>
            <person name="Choi H.S."/>
            <person name="Lee M.S."/>
            <person name="Yu Y."/>
            <person name="Do Choi Y."/>
            <person name="Park B.S."/>
            <person name="van Deynze A."/>
            <person name="Ashrafi H."/>
            <person name="Hill T."/>
            <person name="Kim W.T."/>
            <person name="Pai H.S."/>
            <person name="Ahn H.K."/>
            <person name="Yeam I."/>
            <person name="Giovannoni J.J."/>
            <person name="Rose J.K."/>
            <person name="Sorensen I."/>
            <person name="Lee S.J."/>
            <person name="Kim R.W."/>
            <person name="Choi I.Y."/>
            <person name="Choi B.S."/>
            <person name="Lim J.S."/>
            <person name="Lee Y.H."/>
            <person name="Choi D."/>
        </authorList>
    </citation>
    <scope>NUCLEOTIDE SEQUENCE [LARGE SCALE GENOMIC DNA]</scope>
    <source>
        <strain evidence="19">cv. CM334</strain>
    </source>
</reference>
<dbReference type="InterPro" id="IPR048307">
    <property type="entry name" value="STT3_N"/>
</dbReference>
<dbReference type="GO" id="GO:0012505">
    <property type="term" value="C:endomembrane system"/>
    <property type="evidence" value="ECO:0007669"/>
    <property type="project" value="UniProtKB-SubCell"/>
</dbReference>
<feature type="transmembrane region" description="Helical" evidence="16">
    <location>
        <begin position="253"/>
        <end position="286"/>
    </location>
</feature>
<feature type="transmembrane region" description="Helical" evidence="16">
    <location>
        <begin position="298"/>
        <end position="322"/>
    </location>
</feature>
<keyword evidence="19" id="KW-1185">Reference proteome</keyword>
<keyword evidence="13 16" id="KW-0472">Membrane</keyword>
<sequence length="365" mass="40342">MEQLQLTEDMTLDRKMRRMRIKVIKYESVIHEFDPYFNYRVTQFLTKNGIYDFWNWFDDRTWYPLGRVIGGTVYPGLTLTAGTLWWILNSLNIPLSVETVCVFTAPTFSALAAWATYLLTKEVKGTGAGLTAAALLAMVPSYISRSVAGSYDNEAVAIFALIFTFYLYIKTLNTGSLFYATLNALAYFYMVCSWGGYTFIINLIPMHALLCIVTGRYSPRLYIAYAPLVILGTLLAALVPVVGFNAVMTSEHFASFLVMFSICAEISDGLVQVFLILNVVGLVYYIKGMLTPKMFKVAVTLVVSAGLIVCCAVVAVLVALVASSPTKGWSGRSLSLLDPAFDEGRSAALSPITGEAMQSREGEKW</sequence>
<evidence type="ECO:0000256" key="3">
    <source>
        <dbReference type="ARBA" id="ARBA00004127"/>
    </source>
</evidence>
<name>A0A2G2XU22_CAPAN</name>
<dbReference type="PANTHER" id="PTHR13872:SF48">
    <property type="entry name" value="DOLICHYL-DIPHOSPHOOLIGOSACCHARIDE--PROTEIN GLYCOSYLTRANSFERASE SUBUNIT STT3A"/>
    <property type="match status" value="1"/>
</dbReference>
<keyword evidence="8" id="KW-0808">Transferase</keyword>
<evidence type="ECO:0000313" key="18">
    <source>
        <dbReference type="EMBL" id="PHT60982.1"/>
    </source>
</evidence>
<evidence type="ECO:0000256" key="15">
    <source>
        <dbReference type="ARBA" id="ARBA00048829"/>
    </source>
</evidence>
<dbReference type="GO" id="GO:0016020">
    <property type="term" value="C:membrane"/>
    <property type="evidence" value="ECO:0007669"/>
    <property type="project" value="InterPro"/>
</dbReference>
<evidence type="ECO:0000256" key="4">
    <source>
        <dbReference type="ARBA" id="ARBA00004922"/>
    </source>
</evidence>
<comment type="similarity">
    <text evidence="5">Belongs to the STT3 family.</text>
</comment>
<evidence type="ECO:0000256" key="1">
    <source>
        <dbReference type="ARBA" id="ARBA00001936"/>
    </source>
</evidence>
<proteinExistence type="inferred from homology"/>
<dbReference type="Pfam" id="PF02516">
    <property type="entry name" value="STT3"/>
    <property type="match status" value="1"/>
</dbReference>
<comment type="catalytic activity">
    <reaction evidence="15">
        <text>a di-trans,poly-cis-dolichyl diphosphooligosaccharide + L-asparaginyl-[protein] = N(4)-(oligosaccharide-(1-&gt;4)-N-acetyl-beta-D-glucosaminyl-(1-&gt;4)-N-acetyl-beta-D-glucosaminyl)-L-asparaginyl-[protein] + a di-trans,poly-cis-dolichyl diphosphate + H(+)</text>
        <dbReference type="Rhea" id="RHEA:22980"/>
        <dbReference type="Rhea" id="RHEA-COMP:12804"/>
        <dbReference type="Rhea" id="RHEA-COMP:12805"/>
        <dbReference type="Rhea" id="RHEA-COMP:19506"/>
        <dbReference type="Rhea" id="RHEA-COMP:19509"/>
        <dbReference type="ChEBI" id="CHEBI:15378"/>
        <dbReference type="ChEBI" id="CHEBI:50347"/>
        <dbReference type="ChEBI" id="CHEBI:57497"/>
        <dbReference type="ChEBI" id="CHEBI:57570"/>
        <dbReference type="ChEBI" id="CHEBI:132529"/>
        <dbReference type="EC" id="2.4.99.18"/>
    </reaction>
</comment>
<dbReference type="GO" id="GO:0046872">
    <property type="term" value="F:metal ion binding"/>
    <property type="evidence" value="ECO:0007669"/>
    <property type="project" value="UniProtKB-KW"/>
</dbReference>
<organism evidence="18 19">
    <name type="scientific">Capsicum annuum</name>
    <name type="common">Capsicum pepper</name>
    <dbReference type="NCBI Taxonomy" id="4072"/>
    <lineage>
        <taxon>Eukaryota</taxon>
        <taxon>Viridiplantae</taxon>
        <taxon>Streptophyta</taxon>
        <taxon>Embryophyta</taxon>
        <taxon>Tracheophyta</taxon>
        <taxon>Spermatophyta</taxon>
        <taxon>Magnoliopsida</taxon>
        <taxon>eudicotyledons</taxon>
        <taxon>Gunneridae</taxon>
        <taxon>Pentapetalae</taxon>
        <taxon>asterids</taxon>
        <taxon>lamiids</taxon>
        <taxon>Solanales</taxon>
        <taxon>Solanaceae</taxon>
        <taxon>Solanoideae</taxon>
        <taxon>Capsiceae</taxon>
        <taxon>Capsicum</taxon>
    </lineage>
</organism>
<dbReference type="EMBL" id="AYRZ02000381">
    <property type="protein sequence ID" value="PHT60982.1"/>
    <property type="molecule type" value="Genomic_DNA"/>
</dbReference>
<evidence type="ECO:0000256" key="13">
    <source>
        <dbReference type="ARBA" id="ARBA00023136"/>
    </source>
</evidence>
<feature type="transmembrane region" description="Helical" evidence="16">
    <location>
        <begin position="155"/>
        <end position="180"/>
    </location>
</feature>
<dbReference type="GO" id="GO:0004579">
    <property type="term" value="F:dolichyl-diphosphooligosaccharide-protein glycotransferase activity"/>
    <property type="evidence" value="ECO:0007669"/>
    <property type="project" value="UniProtKB-EC"/>
</dbReference>
<evidence type="ECO:0000256" key="12">
    <source>
        <dbReference type="ARBA" id="ARBA00022989"/>
    </source>
</evidence>
<gene>
    <name evidence="18" type="ORF">T459_35167</name>
</gene>
<dbReference type="PANTHER" id="PTHR13872">
    <property type="entry name" value="DOLICHYL-DIPHOSPHOOLIGOSACCHARIDE--PROTEIN GLYCOSYLTRANSFERASE SUBUNIT"/>
    <property type="match status" value="1"/>
</dbReference>
<comment type="caution">
    <text evidence="18">The sequence shown here is derived from an EMBL/GenBank/DDBJ whole genome shotgun (WGS) entry which is preliminary data.</text>
</comment>
<evidence type="ECO:0000256" key="10">
    <source>
        <dbReference type="ARBA" id="ARBA00022723"/>
    </source>
</evidence>
<dbReference type="Gramene" id="PHT60982">
    <property type="protein sequence ID" value="PHT60982"/>
    <property type="gene ID" value="T459_35167"/>
</dbReference>
<keyword evidence="10" id="KW-0479">Metal-binding</keyword>
<evidence type="ECO:0000313" key="19">
    <source>
        <dbReference type="Proteomes" id="UP000222542"/>
    </source>
</evidence>
<feature type="domain" description="Oligosaccharyl transferase STT3 N-terminal" evidence="17">
    <location>
        <begin position="23"/>
        <end position="338"/>
    </location>
</feature>
<comment type="pathway">
    <text evidence="4">Protein modification; protein glycosylation.</text>
</comment>
<keyword evidence="9 16" id="KW-0812">Transmembrane</keyword>
<dbReference type="AlphaFoldDB" id="A0A2G2XU22"/>
<evidence type="ECO:0000256" key="6">
    <source>
        <dbReference type="ARBA" id="ARBA00012605"/>
    </source>
</evidence>
<comment type="cofactor">
    <cofactor evidence="2">
        <name>Mg(2+)</name>
        <dbReference type="ChEBI" id="CHEBI:18420"/>
    </cofactor>
</comment>
<comment type="subcellular location">
    <subcellularLocation>
        <location evidence="3">Endomembrane system</location>
        <topology evidence="3">Multi-pass membrane protein</topology>
    </subcellularLocation>
</comment>
<dbReference type="InterPro" id="IPR003674">
    <property type="entry name" value="Oligo_trans_STT3"/>
</dbReference>
<evidence type="ECO:0000256" key="5">
    <source>
        <dbReference type="ARBA" id="ARBA00010810"/>
    </source>
</evidence>
<feature type="transmembrane region" description="Helical" evidence="16">
    <location>
        <begin position="222"/>
        <end position="247"/>
    </location>
</feature>
<reference evidence="18 19" key="2">
    <citation type="journal article" date="2017" name="Genome Biol.">
        <title>New reference genome sequences of hot pepper reveal the massive evolution of plant disease-resistance genes by retroduplication.</title>
        <authorList>
            <person name="Kim S."/>
            <person name="Park J."/>
            <person name="Yeom S.I."/>
            <person name="Kim Y.M."/>
            <person name="Seo E."/>
            <person name="Kim K.T."/>
            <person name="Kim M.S."/>
            <person name="Lee J.M."/>
            <person name="Cheong K."/>
            <person name="Shin H.S."/>
            <person name="Kim S.B."/>
            <person name="Han K."/>
            <person name="Lee J."/>
            <person name="Park M."/>
            <person name="Lee H.A."/>
            <person name="Lee H.Y."/>
            <person name="Lee Y."/>
            <person name="Oh S."/>
            <person name="Lee J.H."/>
            <person name="Choi E."/>
            <person name="Choi E."/>
            <person name="Lee S.E."/>
            <person name="Jeon J."/>
            <person name="Kim H."/>
            <person name="Choi G."/>
            <person name="Song H."/>
            <person name="Lee J."/>
            <person name="Lee S.C."/>
            <person name="Kwon J.K."/>
            <person name="Lee H.Y."/>
            <person name="Koo N."/>
            <person name="Hong Y."/>
            <person name="Kim R.W."/>
            <person name="Kang W.H."/>
            <person name="Huh J.H."/>
            <person name="Kang B.C."/>
            <person name="Yang T.J."/>
            <person name="Lee Y.H."/>
            <person name="Bennetzen J.L."/>
            <person name="Choi D."/>
        </authorList>
    </citation>
    <scope>NUCLEOTIDE SEQUENCE [LARGE SCALE GENOMIC DNA]</scope>
    <source>
        <strain evidence="19">cv. CM334</strain>
    </source>
</reference>
<keyword evidence="12 16" id="KW-1133">Transmembrane helix</keyword>
<evidence type="ECO:0000256" key="14">
    <source>
        <dbReference type="ARBA" id="ARBA00023211"/>
    </source>
</evidence>